<proteinExistence type="predicted"/>
<organism evidence="1 2">
    <name type="scientific">Vreelandella olivaria</name>
    <dbReference type="NCBI Taxonomy" id="390919"/>
    <lineage>
        <taxon>Bacteria</taxon>
        <taxon>Pseudomonadati</taxon>
        <taxon>Pseudomonadota</taxon>
        <taxon>Gammaproteobacteria</taxon>
        <taxon>Oceanospirillales</taxon>
        <taxon>Halomonadaceae</taxon>
        <taxon>Vreelandella</taxon>
    </lineage>
</organism>
<sequence length="68" mass="7982">MVDITLDPGDILHLRDDRLFHSVGGIEQLDSKAPFERFIIIINSRFVDDFQNRMLRRFFPEAILNGSY</sequence>
<dbReference type="EMBL" id="AP019416">
    <property type="protein sequence ID" value="BBI50435.1"/>
    <property type="molecule type" value="Genomic_DNA"/>
</dbReference>
<dbReference type="Proteomes" id="UP000289555">
    <property type="component" value="Chromosome"/>
</dbReference>
<name>A0ABN5WZT0_9GAMM</name>
<protein>
    <submittedName>
        <fullName evidence="1">Uncharacterized protein</fullName>
    </submittedName>
</protein>
<gene>
    <name evidence="1" type="ORF">HORIV_28560</name>
</gene>
<reference evidence="2" key="1">
    <citation type="journal article" date="2019" name="Microbiol. Resour. Announc.">
        <title>Complete Genome Sequence of Halomonas olivaria, a Moderately Halophilic Bacterium Isolated from Olive Processing Effluents, Obtained by Nanopore Sequencing.</title>
        <authorList>
            <person name="Nagata S."/>
            <person name="Ii K.M."/>
            <person name="Tsukimi T."/>
            <person name="Miura M.C."/>
            <person name="Galipon J."/>
            <person name="Arakawa K."/>
        </authorList>
    </citation>
    <scope>NUCLEOTIDE SEQUENCE [LARGE SCALE GENOMIC DNA]</scope>
    <source>
        <strain evidence="2">TYRC17</strain>
    </source>
</reference>
<evidence type="ECO:0000313" key="1">
    <source>
        <dbReference type="EMBL" id="BBI50435.1"/>
    </source>
</evidence>
<keyword evidence="2" id="KW-1185">Reference proteome</keyword>
<evidence type="ECO:0000313" key="2">
    <source>
        <dbReference type="Proteomes" id="UP000289555"/>
    </source>
</evidence>
<accession>A0ABN5WZT0</accession>